<dbReference type="InterPro" id="IPR011711">
    <property type="entry name" value="GntR_C"/>
</dbReference>
<dbReference type="InterPro" id="IPR036388">
    <property type="entry name" value="WH-like_DNA-bd_sf"/>
</dbReference>
<dbReference type="AlphaFoldDB" id="A0NTI7"/>
<reference evidence="5 6" key="1">
    <citation type="submission" date="2006-05" db="EMBL/GenBank/DDBJ databases">
        <authorList>
            <person name="King G."/>
            <person name="Ferriera S."/>
            <person name="Johnson J."/>
            <person name="Kravitz S."/>
            <person name="Beeson K."/>
            <person name="Sutton G."/>
            <person name="Rogers Y.-H."/>
            <person name="Friedman R."/>
            <person name="Frazier M."/>
            <person name="Venter J.C."/>
        </authorList>
    </citation>
    <scope>NUCLEOTIDE SEQUENCE [LARGE SCALE GENOMIC DNA]</scope>
    <source>
        <strain evidence="6">ATCC 25650 / DSM 13394 / JCM 20685 / NBRC 16684 / NCIMB 2208 / IAM 12614 / B1</strain>
    </source>
</reference>
<dbReference type="CDD" id="cd07377">
    <property type="entry name" value="WHTH_GntR"/>
    <property type="match status" value="1"/>
</dbReference>
<keyword evidence="3" id="KW-0804">Transcription</keyword>
<dbReference type="Pfam" id="PF00392">
    <property type="entry name" value="GntR"/>
    <property type="match status" value="1"/>
</dbReference>
<protein>
    <submittedName>
        <fullName evidence="5">Transcriptional regulator, GntR family protein</fullName>
    </submittedName>
</protein>
<dbReference type="SMART" id="SM00895">
    <property type="entry name" value="FCD"/>
    <property type="match status" value="1"/>
</dbReference>
<organism evidence="5 6">
    <name type="scientific">Roseibium aggregatum (strain ATCC 25650 / DSM 13394 / JCM 20685 / NBRC 16684 / NCIMB 2208 / IAM 12614 / B1)</name>
    <name type="common">Stappia aggregata</name>
    <dbReference type="NCBI Taxonomy" id="384765"/>
    <lineage>
        <taxon>Bacteria</taxon>
        <taxon>Pseudomonadati</taxon>
        <taxon>Pseudomonadota</taxon>
        <taxon>Alphaproteobacteria</taxon>
        <taxon>Hyphomicrobiales</taxon>
        <taxon>Stappiaceae</taxon>
        <taxon>Roseibium</taxon>
    </lineage>
</organism>
<dbReference type="eggNOG" id="COG1802">
    <property type="taxonomic scope" value="Bacteria"/>
</dbReference>
<dbReference type="PANTHER" id="PTHR43537">
    <property type="entry name" value="TRANSCRIPTIONAL REGULATOR, GNTR FAMILY"/>
    <property type="match status" value="1"/>
</dbReference>
<evidence type="ECO:0000259" key="4">
    <source>
        <dbReference type="PROSITE" id="PS50949"/>
    </source>
</evidence>
<evidence type="ECO:0000256" key="1">
    <source>
        <dbReference type="ARBA" id="ARBA00023015"/>
    </source>
</evidence>
<dbReference type="InterPro" id="IPR000524">
    <property type="entry name" value="Tscrpt_reg_HTH_GntR"/>
</dbReference>
<dbReference type="SUPFAM" id="SSF48008">
    <property type="entry name" value="GntR ligand-binding domain-like"/>
    <property type="match status" value="1"/>
</dbReference>
<dbReference type="PROSITE" id="PS50949">
    <property type="entry name" value="HTH_GNTR"/>
    <property type="match status" value="1"/>
</dbReference>
<sequence length="244" mass="26509">MTKPVTSAELDQRSKLHEVFALPQGRALDICLKLQKAILEHRLSPGLKLSEDEVGEIYGASRTVVRASLQALAHSGLVSMEKNRGAFVAKPSIREAHEVFQARALIEPAVARLAAAVITDRQLAQLHAHLDAEHAALHASDMGKALFLSGNFHTEIADIADHRIFAGMIRSLISRSSLIIALYWKRSDTACESHSHHALMNAFEKRDSAAAESIQKSHIIDLHSGLDLKEKPAGGTSLSEALQG</sequence>
<keyword evidence="1" id="KW-0805">Transcription regulation</keyword>
<dbReference type="SUPFAM" id="SSF46785">
    <property type="entry name" value="Winged helix' DNA-binding domain"/>
    <property type="match status" value="1"/>
</dbReference>
<dbReference type="GO" id="GO:0003700">
    <property type="term" value="F:DNA-binding transcription factor activity"/>
    <property type="evidence" value="ECO:0007669"/>
    <property type="project" value="InterPro"/>
</dbReference>
<accession>A0NTI7</accession>
<dbReference type="PANTHER" id="PTHR43537:SF53">
    <property type="entry name" value="HTH-TYPE TRANSCRIPTIONAL REPRESSOR NANR"/>
    <property type="match status" value="1"/>
</dbReference>
<evidence type="ECO:0000313" key="5">
    <source>
        <dbReference type="EMBL" id="EAV43746.1"/>
    </source>
</evidence>
<gene>
    <name evidence="5" type="ORF">SIAM614_11498</name>
</gene>
<feature type="domain" description="HTH gntR-type" evidence="4">
    <location>
        <begin position="24"/>
        <end position="91"/>
    </location>
</feature>
<dbReference type="InterPro" id="IPR008920">
    <property type="entry name" value="TF_FadR/GntR_C"/>
</dbReference>
<dbReference type="GO" id="GO:0003677">
    <property type="term" value="F:DNA binding"/>
    <property type="evidence" value="ECO:0007669"/>
    <property type="project" value="UniProtKB-KW"/>
</dbReference>
<evidence type="ECO:0000313" key="6">
    <source>
        <dbReference type="Proteomes" id="UP000004848"/>
    </source>
</evidence>
<keyword evidence="2" id="KW-0238">DNA-binding</keyword>
<proteinExistence type="predicted"/>
<name>A0NTI7_ROSAI</name>
<dbReference type="Gene3D" id="1.10.10.10">
    <property type="entry name" value="Winged helix-like DNA-binding domain superfamily/Winged helix DNA-binding domain"/>
    <property type="match status" value="1"/>
</dbReference>
<dbReference type="Proteomes" id="UP000004848">
    <property type="component" value="Unassembled WGS sequence"/>
</dbReference>
<comment type="caution">
    <text evidence="5">The sequence shown here is derived from an EMBL/GenBank/DDBJ whole genome shotgun (WGS) entry which is preliminary data.</text>
</comment>
<dbReference type="OrthoDB" id="7618373at2"/>
<dbReference type="EMBL" id="AAUW01000008">
    <property type="protein sequence ID" value="EAV43746.1"/>
    <property type="molecule type" value="Genomic_DNA"/>
</dbReference>
<dbReference type="SMART" id="SM00345">
    <property type="entry name" value="HTH_GNTR"/>
    <property type="match status" value="1"/>
</dbReference>
<dbReference type="RefSeq" id="WP_006934857.1">
    <property type="nucleotide sequence ID" value="NZ_AAUW01000008.1"/>
</dbReference>
<dbReference type="InterPro" id="IPR036390">
    <property type="entry name" value="WH_DNA-bd_sf"/>
</dbReference>
<dbReference type="Pfam" id="PF07729">
    <property type="entry name" value="FCD"/>
    <property type="match status" value="1"/>
</dbReference>
<dbReference type="Gene3D" id="1.20.120.530">
    <property type="entry name" value="GntR ligand-binding domain-like"/>
    <property type="match status" value="1"/>
</dbReference>
<evidence type="ECO:0000256" key="3">
    <source>
        <dbReference type="ARBA" id="ARBA00023163"/>
    </source>
</evidence>
<evidence type="ECO:0000256" key="2">
    <source>
        <dbReference type="ARBA" id="ARBA00023125"/>
    </source>
</evidence>
<dbReference type="GeneID" id="68846787"/>